<dbReference type="Pfam" id="PF15255">
    <property type="entry name" value="CAP-ZIP_m"/>
    <property type="match status" value="1"/>
</dbReference>
<evidence type="ECO:0000256" key="1">
    <source>
        <dbReference type="SAM" id="MobiDB-lite"/>
    </source>
</evidence>
<name>A0A315VZW4_GAMAF</name>
<evidence type="ECO:0000259" key="2">
    <source>
        <dbReference type="Pfam" id="PF15255"/>
    </source>
</evidence>
<feature type="compositionally biased region" description="Basic and acidic residues" evidence="1">
    <location>
        <begin position="299"/>
        <end position="314"/>
    </location>
</feature>
<feature type="region of interest" description="Disordered" evidence="1">
    <location>
        <begin position="125"/>
        <end position="329"/>
    </location>
</feature>
<evidence type="ECO:0000313" key="3">
    <source>
        <dbReference type="EMBL" id="PWA28013.1"/>
    </source>
</evidence>
<accession>A0A315VZW4</accession>
<protein>
    <recommendedName>
        <fullName evidence="2">FAM21/CAPZIP domain-containing protein</fullName>
    </recommendedName>
</protein>
<dbReference type="EMBL" id="NHOQ01000959">
    <property type="protein sequence ID" value="PWA28013.1"/>
    <property type="molecule type" value="Genomic_DNA"/>
</dbReference>
<dbReference type="STRING" id="33528.ENSGAFP00000030163"/>
<dbReference type="AlphaFoldDB" id="A0A315VZW4"/>
<feature type="domain" description="FAM21/CAPZIP" evidence="2">
    <location>
        <begin position="119"/>
        <end position="218"/>
    </location>
</feature>
<comment type="caution">
    <text evidence="3">The sequence shown here is derived from an EMBL/GenBank/DDBJ whole genome shotgun (WGS) entry which is preliminary data.</text>
</comment>
<feature type="compositionally biased region" description="Basic and acidic residues" evidence="1">
    <location>
        <begin position="218"/>
        <end position="234"/>
    </location>
</feature>
<evidence type="ECO:0000313" key="4">
    <source>
        <dbReference type="Proteomes" id="UP000250572"/>
    </source>
</evidence>
<feature type="compositionally biased region" description="Basic residues" evidence="1">
    <location>
        <begin position="188"/>
        <end position="205"/>
    </location>
</feature>
<gene>
    <name evidence="3" type="ORF">CCH79_00012103</name>
</gene>
<feature type="non-terminal residue" evidence="3">
    <location>
        <position position="1"/>
    </location>
</feature>
<feature type="compositionally biased region" description="Low complexity" evidence="1">
    <location>
        <begin position="145"/>
        <end position="161"/>
    </location>
</feature>
<organism evidence="3 4">
    <name type="scientific">Gambusia affinis</name>
    <name type="common">Western mosquitofish</name>
    <name type="synonym">Heterandria affinis</name>
    <dbReference type="NCBI Taxonomy" id="33528"/>
    <lineage>
        <taxon>Eukaryota</taxon>
        <taxon>Metazoa</taxon>
        <taxon>Chordata</taxon>
        <taxon>Craniata</taxon>
        <taxon>Vertebrata</taxon>
        <taxon>Euteleostomi</taxon>
        <taxon>Actinopterygii</taxon>
        <taxon>Neopterygii</taxon>
        <taxon>Teleostei</taxon>
        <taxon>Neoteleostei</taxon>
        <taxon>Acanthomorphata</taxon>
        <taxon>Ovalentaria</taxon>
        <taxon>Atherinomorphae</taxon>
        <taxon>Cyprinodontiformes</taxon>
        <taxon>Poeciliidae</taxon>
        <taxon>Poeciliinae</taxon>
        <taxon>Gambusia</taxon>
    </lineage>
</organism>
<reference evidence="3 4" key="1">
    <citation type="journal article" date="2018" name="G3 (Bethesda)">
        <title>A High-Quality Reference Genome for the Invasive Mosquitofish Gambusia affinis Using a Chicago Library.</title>
        <authorList>
            <person name="Hoffberg S.L."/>
            <person name="Troendle N.J."/>
            <person name="Glenn T.C."/>
            <person name="Mahmud O."/>
            <person name="Louha S."/>
            <person name="Chalopin D."/>
            <person name="Bennetzen J.L."/>
            <person name="Mauricio R."/>
        </authorList>
    </citation>
    <scope>NUCLEOTIDE SEQUENCE [LARGE SCALE GENOMIC DNA]</scope>
    <source>
        <strain evidence="3">NE01/NJP1002.9</strain>
        <tissue evidence="3">Muscle</tissue>
    </source>
</reference>
<dbReference type="InterPro" id="IPR029341">
    <property type="entry name" value="FAM21/CAPZIP"/>
</dbReference>
<dbReference type="Proteomes" id="UP000250572">
    <property type="component" value="Unassembled WGS sequence"/>
</dbReference>
<feature type="region of interest" description="Disordered" evidence="1">
    <location>
        <begin position="14"/>
        <end position="35"/>
    </location>
</feature>
<proteinExistence type="predicted"/>
<sequence length="329" mass="36231">KDSPSKPSVAELAGKLKGHIMPMPNTNDELPFRGRPPCSLKLQNPAQDKEVSDVGKHGSSVDLCATVSFLNFEKIWTSVSPTTFKTKNSSIIEKLQFDFPVQNYRQSPQQIITHHSSPQANLALSPTALLPSPKGSDVKLQPAQLSPSTPCTPLSPTLRPLHLSSEDEDPVSFDSPPEGTPLPSFNKTRPRLSFKRRPPTRQHRRSAGEEGGATSDHSPCELDAPKENGNKDQVFENLTGEAEAKQLGSVKEAEIKEEDFEKIEAEVAQSDPDDRQDLEQEAEQDLPAEALQEGQEPLQSDKQKEGDVETEKGQDQTPQVTKQEENDNM</sequence>
<keyword evidence="4" id="KW-1185">Reference proteome</keyword>